<evidence type="ECO:0000313" key="3">
    <source>
        <dbReference type="Proteomes" id="UP001465755"/>
    </source>
</evidence>
<gene>
    <name evidence="2" type="ORF">WJX73_000791</name>
</gene>
<keyword evidence="3" id="KW-1185">Reference proteome</keyword>
<name>A0AAW1NJP5_9CHLO</name>
<evidence type="ECO:0000313" key="2">
    <source>
        <dbReference type="EMBL" id="KAK9786690.1"/>
    </source>
</evidence>
<evidence type="ECO:0000256" key="1">
    <source>
        <dbReference type="SAM" id="MobiDB-lite"/>
    </source>
</evidence>
<dbReference type="Proteomes" id="UP001465755">
    <property type="component" value="Unassembled WGS sequence"/>
</dbReference>
<feature type="compositionally biased region" description="Basic residues" evidence="1">
    <location>
        <begin position="15"/>
        <end position="25"/>
    </location>
</feature>
<sequence>MNSDEASTAPNAPNTRKKRRGRPKKTLNPQGREASITAIQPEPQSKQPLDTVEVVPSESEQLARAREAFQQTLLSLGQPGLTEKEWSNLKELSNCWRHTYDELVRKCSPPSIGPNQKQAGWEALRSSPSKMAKLSETLQIQCPADPDEDPLFLIGRPPGKQAIPLELLHAAFGHFLDVACGRQGEAGPIEEQFLVDLCAAACQYFTKEVDRKAATKGLIEKYLGVLLPGLKVQLEEPPTRRRRDMTDGSGCVTTNSQVWPFIHLAWRNELGEGGGDPLIEALAHQYLHVRSSAAERLALPCLLVELYGVEMKISGVFNVGHRLAAETLAGPFLLQDRRYRQRELRDMLLSFRALRETVGILRQGYLDGSNLALLATPLPYPLAAAKSVPPGLLLRSAI</sequence>
<dbReference type="AlphaFoldDB" id="A0AAW1NJP5"/>
<comment type="caution">
    <text evidence="2">The sequence shown here is derived from an EMBL/GenBank/DDBJ whole genome shotgun (WGS) entry which is preliminary data.</text>
</comment>
<dbReference type="EMBL" id="JALJOQ010000265">
    <property type="protein sequence ID" value="KAK9786690.1"/>
    <property type="molecule type" value="Genomic_DNA"/>
</dbReference>
<protein>
    <submittedName>
        <fullName evidence="2">Uncharacterized protein</fullName>
    </submittedName>
</protein>
<organism evidence="2 3">
    <name type="scientific">Symbiochloris irregularis</name>
    <dbReference type="NCBI Taxonomy" id="706552"/>
    <lineage>
        <taxon>Eukaryota</taxon>
        <taxon>Viridiplantae</taxon>
        <taxon>Chlorophyta</taxon>
        <taxon>core chlorophytes</taxon>
        <taxon>Trebouxiophyceae</taxon>
        <taxon>Trebouxiales</taxon>
        <taxon>Trebouxiaceae</taxon>
        <taxon>Symbiochloris</taxon>
    </lineage>
</organism>
<reference evidence="2 3" key="1">
    <citation type="journal article" date="2024" name="Nat. Commun.">
        <title>Phylogenomics reveals the evolutionary origins of lichenization in chlorophyte algae.</title>
        <authorList>
            <person name="Puginier C."/>
            <person name="Libourel C."/>
            <person name="Otte J."/>
            <person name="Skaloud P."/>
            <person name="Haon M."/>
            <person name="Grisel S."/>
            <person name="Petersen M."/>
            <person name="Berrin J.G."/>
            <person name="Delaux P.M."/>
            <person name="Dal Grande F."/>
            <person name="Keller J."/>
        </authorList>
    </citation>
    <scope>NUCLEOTIDE SEQUENCE [LARGE SCALE GENOMIC DNA]</scope>
    <source>
        <strain evidence="2 3">SAG 2036</strain>
    </source>
</reference>
<proteinExistence type="predicted"/>
<accession>A0AAW1NJP5</accession>
<feature type="compositionally biased region" description="Polar residues" evidence="1">
    <location>
        <begin position="1"/>
        <end position="14"/>
    </location>
</feature>
<feature type="region of interest" description="Disordered" evidence="1">
    <location>
        <begin position="1"/>
        <end position="50"/>
    </location>
</feature>